<reference evidence="1" key="1">
    <citation type="submission" date="2022-04" db="EMBL/GenBank/DDBJ databases">
        <title>Genome of the entomopathogenic fungus Entomophthora muscae.</title>
        <authorList>
            <person name="Elya C."/>
            <person name="Lovett B.R."/>
            <person name="Lee E."/>
            <person name="Macias A.M."/>
            <person name="Hajek A.E."/>
            <person name="De Bivort B.L."/>
            <person name="Kasson M.T."/>
            <person name="De Fine Licht H.H."/>
            <person name="Stajich J.E."/>
        </authorList>
    </citation>
    <scope>NUCLEOTIDE SEQUENCE</scope>
    <source>
        <strain evidence="1">Berkeley</strain>
    </source>
</reference>
<evidence type="ECO:0000313" key="1">
    <source>
        <dbReference type="EMBL" id="KAJ9062951.1"/>
    </source>
</evidence>
<comment type="caution">
    <text evidence="1">The sequence shown here is derived from an EMBL/GenBank/DDBJ whole genome shotgun (WGS) entry which is preliminary data.</text>
</comment>
<gene>
    <name evidence="1" type="ORF">DSO57_1005189</name>
</gene>
<dbReference type="Proteomes" id="UP001165960">
    <property type="component" value="Unassembled WGS sequence"/>
</dbReference>
<name>A0ACC2SL28_9FUNG</name>
<proteinExistence type="predicted"/>
<sequence>MIAIQNCLNQRHREDREREEERNRDFEFEAQFDPTEPEEQKIDEEEPPLPRSSRPSMEEWREVHRKRRQAPTKKTKPKQKQPHILSCQPTAQTLMETGEPAPNPKPRKPQAQRQQGNPIPIPGQRKEKGMDTDFTPE</sequence>
<keyword evidence="2" id="KW-1185">Reference proteome</keyword>
<organism evidence="1 2">
    <name type="scientific">Entomophthora muscae</name>
    <dbReference type="NCBI Taxonomy" id="34485"/>
    <lineage>
        <taxon>Eukaryota</taxon>
        <taxon>Fungi</taxon>
        <taxon>Fungi incertae sedis</taxon>
        <taxon>Zoopagomycota</taxon>
        <taxon>Entomophthoromycotina</taxon>
        <taxon>Entomophthoromycetes</taxon>
        <taxon>Entomophthorales</taxon>
        <taxon>Entomophthoraceae</taxon>
        <taxon>Entomophthora</taxon>
    </lineage>
</organism>
<evidence type="ECO:0000313" key="2">
    <source>
        <dbReference type="Proteomes" id="UP001165960"/>
    </source>
</evidence>
<accession>A0ACC2SL28</accession>
<dbReference type="EMBL" id="QTSX02004984">
    <property type="protein sequence ID" value="KAJ9062951.1"/>
    <property type="molecule type" value="Genomic_DNA"/>
</dbReference>
<protein>
    <submittedName>
        <fullName evidence="1">Uncharacterized protein</fullName>
    </submittedName>
</protein>